<organism evidence="2 3">
    <name type="scientific">Mycobacterium kansasii</name>
    <dbReference type="NCBI Taxonomy" id="1768"/>
    <lineage>
        <taxon>Bacteria</taxon>
        <taxon>Bacillati</taxon>
        <taxon>Actinomycetota</taxon>
        <taxon>Actinomycetes</taxon>
        <taxon>Mycobacteriales</taxon>
        <taxon>Mycobacteriaceae</taxon>
        <taxon>Mycobacterium</taxon>
    </lineage>
</organism>
<feature type="region of interest" description="Disordered" evidence="1">
    <location>
        <begin position="1"/>
        <end position="33"/>
    </location>
</feature>
<gene>
    <name evidence="2" type="ORF">BZL29_7444</name>
</gene>
<sequence length="70" mass="7137">MSYSIAITPADAESASAASKVISPPPISGGQGNQVTVCNEAMSRHNSAIAVHTDHQGHVVGPKLVSWKAA</sequence>
<dbReference type="Proteomes" id="UP000188532">
    <property type="component" value="Unassembled WGS sequence"/>
</dbReference>
<dbReference type="AlphaFoldDB" id="A0A1V3WIY6"/>
<evidence type="ECO:0000256" key="1">
    <source>
        <dbReference type="SAM" id="MobiDB-lite"/>
    </source>
</evidence>
<dbReference type="EMBL" id="MVBN01000010">
    <property type="protein sequence ID" value="OOK66241.1"/>
    <property type="molecule type" value="Genomic_DNA"/>
</dbReference>
<name>A0A1V3WIY6_MYCKA</name>
<proteinExistence type="predicted"/>
<protein>
    <submittedName>
        <fullName evidence="2">Uncharacterized protein</fullName>
    </submittedName>
</protein>
<evidence type="ECO:0000313" key="2">
    <source>
        <dbReference type="EMBL" id="OOK66241.1"/>
    </source>
</evidence>
<reference evidence="2 3" key="1">
    <citation type="submission" date="2017-02" db="EMBL/GenBank/DDBJ databases">
        <title>Complete genome sequences of Mycobacterium kansasii strains isolated from rhesus macaques.</title>
        <authorList>
            <person name="Panda A."/>
            <person name="Nagaraj S."/>
            <person name="Zhao X."/>
            <person name="Tettelin H."/>
            <person name="Detolla L.J."/>
        </authorList>
    </citation>
    <scope>NUCLEOTIDE SEQUENCE [LARGE SCALE GENOMIC DNA]</scope>
    <source>
        <strain evidence="2 3">11-3469</strain>
    </source>
</reference>
<accession>A0A1V3WIY6</accession>
<evidence type="ECO:0000313" key="3">
    <source>
        <dbReference type="Proteomes" id="UP000188532"/>
    </source>
</evidence>
<comment type="caution">
    <text evidence="2">The sequence shown here is derived from an EMBL/GenBank/DDBJ whole genome shotgun (WGS) entry which is preliminary data.</text>
</comment>